<keyword evidence="4" id="KW-0805">Transcription regulation</keyword>
<comment type="subcellular location">
    <subcellularLocation>
        <location evidence="1">Nucleus</location>
    </subcellularLocation>
</comment>
<protein>
    <submittedName>
        <fullName evidence="8">Uncharacterized protein</fullName>
    </submittedName>
</protein>
<keyword evidence="6" id="KW-0539">Nucleus</keyword>
<reference evidence="8 9" key="1">
    <citation type="submission" date="2024-03" db="EMBL/GenBank/DDBJ databases">
        <title>The Acrasis kona genome and developmental transcriptomes reveal deep origins of eukaryotic multicellular pathways.</title>
        <authorList>
            <person name="Sheikh S."/>
            <person name="Fu C.-J."/>
            <person name="Brown M.W."/>
            <person name="Baldauf S.L."/>
        </authorList>
    </citation>
    <scope>NUCLEOTIDE SEQUENCE [LARGE SCALE GENOMIC DNA]</scope>
    <source>
        <strain evidence="8 9">ATCC MYA-3509</strain>
    </source>
</reference>
<evidence type="ECO:0000313" key="8">
    <source>
        <dbReference type="EMBL" id="KAL0481322.1"/>
    </source>
</evidence>
<comment type="caution">
    <text evidence="8">The sequence shown here is derived from an EMBL/GenBank/DDBJ whole genome shotgun (WGS) entry which is preliminary data.</text>
</comment>
<accession>A0AAW2YV58</accession>
<dbReference type="GO" id="GO:0035267">
    <property type="term" value="C:NuA4 histone acetyltransferase complex"/>
    <property type="evidence" value="ECO:0007669"/>
    <property type="project" value="TreeGrafter"/>
</dbReference>
<dbReference type="PANTHER" id="PTHR13581">
    <property type="entry name" value="MRG-BINDING PROTEIN"/>
    <property type="match status" value="1"/>
</dbReference>
<dbReference type="PANTHER" id="PTHR13581:SF5">
    <property type="entry name" value="MRG_MORF4L-BINDING PROTEIN"/>
    <property type="match status" value="1"/>
</dbReference>
<evidence type="ECO:0000256" key="7">
    <source>
        <dbReference type="SAM" id="MobiDB-lite"/>
    </source>
</evidence>
<dbReference type="GO" id="GO:0005634">
    <property type="term" value="C:nucleus"/>
    <property type="evidence" value="ECO:0007669"/>
    <property type="project" value="UniProtKB-SubCell"/>
</dbReference>
<sequence length="136" mass="15952">MSRRHTRSHQRKSDTGEQLYKEIWQDPQAEITLFESMEPYLPLGWHVPFSVINIHGLMRKRYGKTIQPGEILRHIKTYYNLDGDAKLCWSEKPEEFTLPEYIIKQTPPTVTAVDDNNNKPDSPANKKRKIDNSNEN</sequence>
<feature type="region of interest" description="Disordered" evidence="7">
    <location>
        <begin position="107"/>
        <end position="136"/>
    </location>
</feature>
<comment type="similarity">
    <text evidence="2">Belongs to the EAF7 family.</text>
</comment>
<dbReference type="GO" id="GO:0006325">
    <property type="term" value="P:chromatin organization"/>
    <property type="evidence" value="ECO:0007669"/>
    <property type="project" value="UniProtKB-KW"/>
</dbReference>
<dbReference type="AlphaFoldDB" id="A0AAW2YV58"/>
<evidence type="ECO:0000256" key="3">
    <source>
        <dbReference type="ARBA" id="ARBA00022853"/>
    </source>
</evidence>
<keyword evidence="9" id="KW-1185">Reference proteome</keyword>
<dbReference type="InterPro" id="IPR012423">
    <property type="entry name" value="Eaf7/MRGBP"/>
</dbReference>
<dbReference type="Pfam" id="PF07904">
    <property type="entry name" value="Eaf7"/>
    <property type="match status" value="1"/>
</dbReference>
<evidence type="ECO:0000256" key="5">
    <source>
        <dbReference type="ARBA" id="ARBA00023163"/>
    </source>
</evidence>
<organism evidence="8 9">
    <name type="scientific">Acrasis kona</name>
    <dbReference type="NCBI Taxonomy" id="1008807"/>
    <lineage>
        <taxon>Eukaryota</taxon>
        <taxon>Discoba</taxon>
        <taxon>Heterolobosea</taxon>
        <taxon>Tetramitia</taxon>
        <taxon>Eutetramitia</taxon>
        <taxon>Acrasidae</taxon>
        <taxon>Acrasis</taxon>
    </lineage>
</organism>
<evidence type="ECO:0000256" key="2">
    <source>
        <dbReference type="ARBA" id="ARBA00007117"/>
    </source>
</evidence>
<evidence type="ECO:0000256" key="4">
    <source>
        <dbReference type="ARBA" id="ARBA00023015"/>
    </source>
</evidence>
<proteinExistence type="inferred from homology"/>
<dbReference type="EMBL" id="JAOPGA020000749">
    <property type="protein sequence ID" value="KAL0481322.1"/>
    <property type="molecule type" value="Genomic_DNA"/>
</dbReference>
<dbReference type="Proteomes" id="UP001431209">
    <property type="component" value="Unassembled WGS sequence"/>
</dbReference>
<name>A0AAW2YV58_9EUKA</name>
<gene>
    <name evidence="8" type="ORF">AKO1_012747</name>
</gene>
<evidence type="ECO:0000313" key="9">
    <source>
        <dbReference type="Proteomes" id="UP001431209"/>
    </source>
</evidence>
<dbReference type="GO" id="GO:0006357">
    <property type="term" value="P:regulation of transcription by RNA polymerase II"/>
    <property type="evidence" value="ECO:0007669"/>
    <property type="project" value="TreeGrafter"/>
</dbReference>
<keyword evidence="3" id="KW-0156">Chromatin regulator</keyword>
<keyword evidence="5" id="KW-0804">Transcription</keyword>
<evidence type="ECO:0000256" key="6">
    <source>
        <dbReference type="ARBA" id="ARBA00023242"/>
    </source>
</evidence>
<evidence type="ECO:0000256" key="1">
    <source>
        <dbReference type="ARBA" id="ARBA00004123"/>
    </source>
</evidence>